<organism evidence="1 2">
    <name type="scientific">Penicillium alfredii</name>
    <dbReference type="NCBI Taxonomy" id="1506179"/>
    <lineage>
        <taxon>Eukaryota</taxon>
        <taxon>Fungi</taxon>
        <taxon>Dikarya</taxon>
        <taxon>Ascomycota</taxon>
        <taxon>Pezizomycotina</taxon>
        <taxon>Eurotiomycetes</taxon>
        <taxon>Eurotiomycetidae</taxon>
        <taxon>Eurotiales</taxon>
        <taxon>Aspergillaceae</taxon>
        <taxon>Penicillium</taxon>
    </lineage>
</organism>
<keyword evidence="2" id="KW-1185">Reference proteome</keyword>
<protein>
    <submittedName>
        <fullName evidence="1">Uncharacterized protein</fullName>
    </submittedName>
</protein>
<comment type="caution">
    <text evidence="1">The sequence shown here is derived from an EMBL/GenBank/DDBJ whole genome shotgun (WGS) entry which is preliminary data.</text>
</comment>
<evidence type="ECO:0000313" key="1">
    <source>
        <dbReference type="EMBL" id="KAJ5095490.1"/>
    </source>
</evidence>
<dbReference type="RefSeq" id="XP_056511041.1">
    <property type="nucleotide sequence ID" value="XM_056655428.1"/>
</dbReference>
<proteinExistence type="predicted"/>
<reference evidence="1" key="1">
    <citation type="submission" date="2022-11" db="EMBL/GenBank/DDBJ databases">
        <authorList>
            <person name="Petersen C."/>
        </authorList>
    </citation>
    <scope>NUCLEOTIDE SEQUENCE</scope>
    <source>
        <strain evidence="1">IBT 34128</strain>
    </source>
</reference>
<dbReference type="AlphaFoldDB" id="A0A9W9K7C1"/>
<evidence type="ECO:0000313" key="2">
    <source>
        <dbReference type="Proteomes" id="UP001141434"/>
    </source>
</evidence>
<dbReference type="EMBL" id="JAPMSZ010000007">
    <property type="protein sequence ID" value="KAJ5095490.1"/>
    <property type="molecule type" value="Genomic_DNA"/>
</dbReference>
<gene>
    <name evidence="1" type="ORF">NUU61_004846</name>
</gene>
<dbReference type="Proteomes" id="UP001141434">
    <property type="component" value="Unassembled WGS sequence"/>
</dbReference>
<accession>A0A9W9K7C1</accession>
<name>A0A9W9K7C1_9EURO</name>
<sequence length="69" mass="7709">MDQETPTADPPRGSHDVLVVLTLLLLNFKTSRLFKINPKPFRAVRDTRRIDGAEAKDADHPANPRVDAC</sequence>
<dbReference type="GeneID" id="81394596"/>
<reference evidence="1" key="2">
    <citation type="journal article" date="2023" name="IMA Fungus">
        <title>Comparative genomic study of the Penicillium genus elucidates a diverse pangenome and 15 lateral gene transfer events.</title>
        <authorList>
            <person name="Petersen C."/>
            <person name="Sorensen T."/>
            <person name="Nielsen M.R."/>
            <person name="Sondergaard T.E."/>
            <person name="Sorensen J.L."/>
            <person name="Fitzpatrick D.A."/>
            <person name="Frisvad J.C."/>
            <person name="Nielsen K.L."/>
        </authorList>
    </citation>
    <scope>NUCLEOTIDE SEQUENCE</scope>
    <source>
        <strain evidence="1">IBT 34128</strain>
    </source>
</reference>